<protein>
    <submittedName>
        <fullName evidence="9">Mechanosensitive ion channel protein</fullName>
    </submittedName>
</protein>
<dbReference type="InterPro" id="IPR011066">
    <property type="entry name" value="MscS_channel_C_sf"/>
</dbReference>
<dbReference type="FunFam" id="2.30.30.60:FF:000001">
    <property type="entry name" value="MscS Mechanosensitive ion channel"/>
    <property type="match status" value="1"/>
</dbReference>
<dbReference type="EMBL" id="CP016786">
    <property type="protein sequence ID" value="ASW44404.1"/>
    <property type="molecule type" value="Genomic_DNA"/>
</dbReference>
<feature type="domain" description="Mechanosensitive ion channel MscS" evidence="8">
    <location>
        <begin position="133"/>
        <end position="197"/>
    </location>
</feature>
<dbReference type="PANTHER" id="PTHR30460:SF0">
    <property type="entry name" value="MODERATE CONDUCTANCE MECHANOSENSITIVE CHANNEL YBIO"/>
    <property type="match status" value="1"/>
</dbReference>
<keyword evidence="5 7" id="KW-1133">Transmembrane helix</keyword>
<evidence type="ECO:0000256" key="7">
    <source>
        <dbReference type="SAM" id="Phobius"/>
    </source>
</evidence>
<keyword evidence="10" id="KW-1185">Reference proteome</keyword>
<dbReference type="InterPro" id="IPR010920">
    <property type="entry name" value="LSM_dom_sf"/>
</dbReference>
<dbReference type="Gene3D" id="2.30.30.60">
    <property type="match status" value="1"/>
</dbReference>
<evidence type="ECO:0000256" key="5">
    <source>
        <dbReference type="ARBA" id="ARBA00022989"/>
    </source>
</evidence>
<dbReference type="Proteomes" id="UP000264883">
    <property type="component" value="Chromosome"/>
</dbReference>
<evidence type="ECO:0000256" key="1">
    <source>
        <dbReference type="ARBA" id="ARBA00004651"/>
    </source>
</evidence>
<evidence type="ECO:0000313" key="9">
    <source>
        <dbReference type="EMBL" id="ASW44404.1"/>
    </source>
</evidence>
<dbReference type="GO" id="GO:0005886">
    <property type="term" value="C:plasma membrane"/>
    <property type="evidence" value="ECO:0007669"/>
    <property type="project" value="UniProtKB-SubCell"/>
</dbReference>
<evidence type="ECO:0000256" key="6">
    <source>
        <dbReference type="ARBA" id="ARBA00023136"/>
    </source>
</evidence>
<evidence type="ECO:0000256" key="4">
    <source>
        <dbReference type="ARBA" id="ARBA00022692"/>
    </source>
</evidence>
<dbReference type="PANTHER" id="PTHR30460">
    <property type="entry name" value="MODERATE CONDUCTANCE MECHANOSENSITIVE CHANNEL YBIO"/>
    <property type="match status" value="1"/>
</dbReference>
<comment type="subcellular location">
    <subcellularLocation>
        <location evidence="1">Cell membrane</location>
        <topology evidence="1">Multi-pass membrane protein</topology>
    </subcellularLocation>
</comment>
<dbReference type="SUPFAM" id="SSF82689">
    <property type="entry name" value="Mechanosensitive channel protein MscS (YggB), C-terminal domain"/>
    <property type="match status" value="1"/>
</dbReference>
<sequence>MKGLFAILKISKNLDGGFNVNINWESIFDKSGELLEQLINKLILILIVIICANLVRKFSDKLIDRFVERQVKSKSNFSIDKNKAMTVGTILKSTVKYAVYFSGTAIIISNIFKVSAAVLSGIGFVVGIGAQSLVKDLINGFFILFEDQYGVGDYITVGEFSGIVENIGIRSTVLKDFNGDTHIIPNGSISEISNHSRGNISFIVDIEISNEEDVDKAIEIMKESCEKFADEYKDDIVQKPEVLGVKALNVYGTTITISGKAKPLSQWKLERALRKQLKVTLYENNIKMPYLKTQIIN</sequence>
<evidence type="ECO:0000256" key="3">
    <source>
        <dbReference type="ARBA" id="ARBA00022475"/>
    </source>
</evidence>
<dbReference type="Gene3D" id="1.10.287.1260">
    <property type="match status" value="1"/>
</dbReference>
<evidence type="ECO:0000256" key="2">
    <source>
        <dbReference type="ARBA" id="ARBA00008017"/>
    </source>
</evidence>
<feature type="transmembrane region" description="Helical" evidence="7">
    <location>
        <begin position="38"/>
        <end position="55"/>
    </location>
</feature>
<dbReference type="InterPro" id="IPR045276">
    <property type="entry name" value="YbiO_bact"/>
</dbReference>
<dbReference type="Gene3D" id="3.30.70.100">
    <property type="match status" value="1"/>
</dbReference>
<reference evidence="9 10" key="1">
    <citation type="submission" date="2016-08" db="EMBL/GenBank/DDBJ databases">
        <title>Complete Genome Sequence Of The Indigo Reducing Clostridium isatidis DSM15098.</title>
        <authorList>
            <person name="Little G.T."/>
            <person name="Minton N.P."/>
        </authorList>
    </citation>
    <scope>NUCLEOTIDE SEQUENCE [LARGE SCALE GENOMIC DNA]</scope>
    <source>
        <strain evidence="9 10">DSM 15098</strain>
    </source>
</reference>
<dbReference type="AlphaFoldDB" id="A0A343JFU6"/>
<dbReference type="SUPFAM" id="SSF50182">
    <property type="entry name" value="Sm-like ribonucleoproteins"/>
    <property type="match status" value="1"/>
</dbReference>
<dbReference type="Pfam" id="PF00924">
    <property type="entry name" value="MS_channel_2nd"/>
    <property type="match status" value="1"/>
</dbReference>
<proteinExistence type="inferred from homology"/>
<dbReference type="KEGG" id="cia:BEN51_13535"/>
<organism evidence="9 10">
    <name type="scientific">Clostridium isatidis</name>
    <dbReference type="NCBI Taxonomy" id="182773"/>
    <lineage>
        <taxon>Bacteria</taxon>
        <taxon>Bacillati</taxon>
        <taxon>Bacillota</taxon>
        <taxon>Clostridia</taxon>
        <taxon>Eubacteriales</taxon>
        <taxon>Clostridiaceae</taxon>
        <taxon>Clostridium</taxon>
    </lineage>
</organism>
<gene>
    <name evidence="9" type="ORF">BEN51_13535</name>
</gene>
<evidence type="ECO:0000313" key="10">
    <source>
        <dbReference type="Proteomes" id="UP000264883"/>
    </source>
</evidence>
<evidence type="ECO:0000259" key="8">
    <source>
        <dbReference type="Pfam" id="PF00924"/>
    </source>
</evidence>
<comment type="similarity">
    <text evidence="2">Belongs to the MscS (TC 1.A.23) family.</text>
</comment>
<dbReference type="OrthoDB" id="9809206at2"/>
<name>A0A343JFU6_9CLOT</name>
<accession>A0A343JFU6</accession>
<keyword evidence="6 7" id="KW-0472">Membrane</keyword>
<dbReference type="InterPro" id="IPR023408">
    <property type="entry name" value="MscS_beta-dom_sf"/>
</dbReference>
<dbReference type="InterPro" id="IPR006685">
    <property type="entry name" value="MscS_channel_2nd"/>
</dbReference>
<keyword evidence="4 7" id="KW-0812">Transmembrane</keyword>
<dbReference type="GO" id="GO:0008381">
    <property type="term" value="F:mechanosensitive monoatomic ion channel activity"/>
    <property type="evidence" value="ECO:0007669"/>
    <property type="project" value="InterPro"/>
</dbReference>
<keyword evidence="3" id="KW-1003">Cell membrane</keyword>
<dbReference type="RefSeq" id="WP_119866529.1">
    <property type="nucleotide sequence ID" value="NZ_CP016786.1"/>
</dbReference>